<evidence type="ECO:0000313" key="10">
    <source>
        <dbReference type="Proteomes" id="UP001139648"/>
    </source>
</evidence>
<keyword evidence="2 7" id="KW-0813">Transport</keyword>
<evidence type="ECO:0000256" key="3">
    <source>
        <dbReference type="ARBA" id="ARBA00022475"/>
    </source>
</evidence>
<keyword evidence="3" id="KW-1003">Cell membrane</keyword>
<dbReference type="GO" id="GO:0005886">
    <property type="term" value="C:plasma membrane"/>
    <property type="evidence" value="ECO:0007669"/>
    <property type="project" value="UniProtKB-SubCell"/>
</dbReference>
<feature type="transmembrane region" description="Helical" evidence="7">
    <location>
        <begin position="255"/>
        <end position="278"/>
    </location>
</feature>
<evidence type="ECO:0000256" key="1">
    <source>
        <dbReference type="ARBA" id="ARBA00004651"/>
    </source>
</evidence>
<comment type="caution">
    <text evidence="9">The sequence shown here is derived from an EMBL/GenBank/DDBJ whole genome shotgun (WGS) entry which is preliminary data.</text>
</comment>
<keyword evidence="5 7" id="KW-1133">Transmembrane helix</keyword>
<evidence type="ECO:0000256" key="6">
    <source>
        <dbReference type="ARBA" id="ARBA00023136"/>
    </source>
</evidence>
<dbReference type="Pfam" id="PF00528">
    <property type="entry name" value="BPD_transp_1"/>
    <property type="match status" value="1"/>
</dbReference>
<keyword evidence="10" id="KW-1185">Reference proteome</keyword>
<dbReference type="CDD" id="cd06261">
    <property type="entry name" value="TM_PBP2"/>
    <property type="match status" value="1"/>
</dbReference>
<dbReference type="InterPro" id="IPR050366">
    <property type="entry name" value="BP-dependent_transpt_permease"/>
</dbReference>
<keyword evidence="4 7" id="KW-0812">Transmembrane</keyword>
<evidence type="ECO:0000256" key="7">
    <source>
        <dbReference type="RuleBase" id="RU363032"/>
    </source>
</evidence>
<dbReference type="PROSITE" id="PS50928">
    <property type="entry name" value="ABC_TM1"/>
    <property type="match status" value="1"/>
</dbReference>
<comment type="subcellular location">
    <subcellularLocation>
        <location evidence="1 7">Cell membrane</location>
        <topology evidence="1 7">Multi-pass membrane protein</topology>
    </subcellularLocation>
</comment>
<evidence type="ECO:0000256" key="2">
    <source>
        <dbReference type="ARBA" id="ARBA00022448"/>
    </source>
</evidence>
<feature type="transmembrane region" description="Helical" evidence="7">
    <location>
        <begin position="210"/>
        <end position="235"/>
    </location>
</feature>
<evidence type="ECO:0000259" key="8">
    <source>
        <dbReference type="PROSITE" id="PS50928"/>
    </source>
</evidence>
<evidence type="ECO:0000256" key="4">
    <source>
        <dbReference type="ARBA" id="ARBA00022692"/>
    </source>
</evidence>
<dbReference type="PANTHER" id="PTHR43386">
    <property type="entry name" value="OLIGOPEPTIDE TRANSPORT SYSTEM PERMEASE PROTEIN APPC"/>
    <property type="match status" value="1"/>
</dbReference>
<dbReference type="InterPro" id="IPR035906">
    <property type="entry name" value="MetI-like_sf"/>
</dbReference>
<proteinExistence type="inferred from homology"/>
<dbReference type="GO" id="GO:0055085">
    <property type="term" value="P:transmembrane transport"/>
    <property type="evidence" value="ECO:0007669"/>
    <property type="project" value="InterPro"/>
</dbReference>
<dbReference type="EMBL" id="JAMZEB010000002">
    <property type="protein sequence ID" value="MCP2358399.1"/>
    <property type="molecule type" value="Genomic_DNA"/>
</dbReference>
<evidence type="ECO:0000256" key="5">
    <source>
        <dbReference type="ARBA" id="ARBA00022989"/>
    </source>
</evidence>
<comment type="similarity">
    <text evidence="7">Belongs to the binding-protein-dependent transport system permease family.</text>
</comment>
<dbReference type="Gene3D" id="1.10.3720.10">
    <property type="entry name" value="MetI-like"/>
    <property type="match status" value="1"/>
</dbReference>
<feature type="transmembrane region" description="Helical" evidence="7">
    <location>
        <begin position="24"/>
        <end position="44"/>
    </location>
</feature>
<keyword evidence="6 7" id="KW-0472">Membrane</keyword>
<dbReference type="InterPro" id="IPR000515">
    <property type="entry name" value="MetI-like"/>
</dbReference>
<evidence type="ECO:0000313" key="9">
    <source>
        <dbReference type="EMBL" id="MCP2358399.1"/>
    </source>
</evidence>
<feature type="transmembrane region" description="Helical" evidence="7">
    <location>
        <begin position="128"/>
        <end position="148"/>
    </location>
</feature>
<organism evidence="9 10">
    <name type="scientific">Nonomuraea thailandensis</name>
    <dbReference type="NCBI Taxonomy" id="1188745"/>
    <lineage>
        <taxon>Bacteria</taxon>
        <taxon>Bacillati</taxon>
        <taxon>Actinomycetota</taxon>
        <taxon>Actinomycetes</taxon>
        <taxon>Streptosporangiales</taxon>
        <taxon>Streptosporangiaceae</taxon>
        <taxon>Nonomuraea</taxon>
    </lineage>
</organism>
<reference evidence="9" key="1">
    <citation type="submission" date="2022-06" db="EMBL/GenBank/DDBJ databases">
        <title>Sequencing the genomes of 1000 actinobacteria strains.</title>
        <authorList>
            <person name="Klenk H.-P."/>
        </authorList>
    </citation>
    <scope>NUCLEOTIDE SEQUENCE</scope>
    <source>
        <strain evidence="9">DSM 46694</strain>
    </source>
</reference>
<dbReference type="SUPFAM" id="SSF161098">
    <property type="entry name" value="MetI-like"/>
    <property type="match status" value="1"/>
</dbReference>
<dbReference type="PANTHER" id="PTHR43386:SF26">
    <property type="entry name" value="ABC TRANSPORTER PERMEASE PROTEIN"/>
    <property type="match status" value="1"/>
</dbReference>
<feature type="transmembrane region" description="Helical" evidence="7">
    <location>
        <begin position="93"/>
        <end position="116"/>
    </location>
</feature>
<name>A0A9X2GIX9_9ACTN</name>
<dbReference type="AlphaFoldDB" id="A0A9X2GIX9"/>
<sequence>MSSQAAVLPQQVATRRWRRGAPAMVPYAVIAAYVLVALIGPLVIDYDPVHTPLPDRLLAPGSHTASGAVAWLGTDALGRDILSQIVYGARTSLTIGLATVLTASVVGVTIGVVAGYARGWLDAVLARITDVLQAFPAILLAIVIAGVFARSVPVVVLSLSVTAWISFARVTRGVALSLRERAWVDAARVMGVPVRSIVARHVLPFTIGPVVALATLEFALVVLAEAGLSFLGIGLPTGAVSWGQTIANGQQYLETAWWISTLPGIALSLLIINIGILGDQLTARYGQRRPRL</sequence>
<gene>
    <name evidence="9" type="ORF">HD597_005419</name>
</gene>
<protein>
    <submittedName>
        <fullName evidence="9">Peptide/nickel transport system permease protein</fullName>
    </submittedName>
</protein>
<dbReference type="RefSeq" id="WP_253745487.1">
    <property type="nucleotide sequence ID" value="NZ_BAABKA010000054.1"/>
</dbReference>
<accession>A0A9X2GIX9</accession>
<dbReference type="Proteomes" id="UP001139648">
    <property type="component" value="Unassembled WGS sequence"/>
</dbReference>
<feature type="domain" description="ABC transmembrane type-1" evidence="8">
    <location>
        <begin position="89"/>
        <end position="278"/>
    </location>
</feature>